<dbReference type="EMBL" id="JADEZV010000006">
    <property type="protein sequence ID" value="MBE9391718.1"/>
    <property type="molecule type" value="Genomic_DNA"/>
</dbReference>
<name>A0A7C2ZPS1_9CREN</name>
<dbReference type="Proteomes" id="UP000652307">
    <property type="component" value="Unassembled WGS sequence"/>
</dbReference>
<dbReference type="Proteomes" id="UP000886076">
    <property type="component" value="Unassembled WGS sequence"/>
</dbReference>
<gene>
    <name evidence="1" type="ORF">ENO39_02395</name>
    <name evidence="2" type="ORF">IOK49_06525</name>
</gene>
<accession>A0A7C2ZPS1</accession>
<dbReference type="RefSeq" id="WP_014557501.1">
    <property type="nucleotide sequence ID" value="NZ_DSFH01000037.1"/>
</dbReference>
<protein>
    <submittedName>
        <fullName evidence="1">Uncharacterized protein</fullName>
    </submittedName>
</protein>
<proteinExistence type="predicted"/>
<organism evidence="1">
    <name type="scientific">Fervidicoccus fontis</name>
    <dbReference type="NCBI Taxonomy" id="683846"/>
    <lineage>
        <taxon>Archaea</taxon>
        <taxon>Thermoproteota</taxon>
        <taxon>Thermoprotei</taxon>
        <taxon>Fervidicoccales</taxon>
        <taxon>Fervidicoccaceae</taxon>
        <taxon>Fervidicoccus</taxon>
    </lineage>
</organism>
<evidence type="ECO:0000313" key="2">
    <source>
        <dbReference type="EMBL" id="MBE9391718.1"/>
    </source>
</evidence>
<sequence>MEGVKIKSIWRNLPLQEIIYRVLQLKNGISTDKELYEAVNNAAEVSYSEFLKTIMKMELYGLLKTSLIKEDVLSIELNKES</sequence>
<reference evidence="1" key="1">
    <citation type="journal article" date="2020" name="mSystems">
        <title>Genome- and Community-Level Interaction Insights into Carbon Utilization and Element Cycling Functions of Hydrothermarchaeota in Hydrothermal Sediment.</title>
        <authorList>
            <person name="Zhou Z."/>
            <person name="Liu Y."/>
            <person name="Xu W."/>
            <person name="Pan J."/>
            <person name="Luo Z.H."/>
            <person name="Li M."/>
        </authorList>
    </citation>
    <scope>NUCLEOTIDE SEQUENCE [LARGE SCALE GENOMIC DNA]</scope>
    <source>
        <strain evidence="1">SpSt-1261</strain>
    </source>
</reference>
<dbReference type="AlphaFoldDB" id="A0A7C2ZPS1"/>
<evidence type="ECO:0000313" key="1">
    <source>
        <dbReference type="EMBL" id="HEW63893.1"/>
    </source>
</evidence>
<dbReference type="OMA" id="NSRMITY"/>
<comment type="caution">
    <text evidence="1">The sequence shown here is derived from an EMBL/GenBank/DDBJ whole genome shotgun (WGS) entry which is preliminary data.</text>
</comment>
<dbReference type="EMBL" id="DSFH01000037">
    <property type="protein sequence ID" value="HEW63893.1"/>
    <property type="molecule type" value="Genomic_DNA"/>
</dbReference>
<reference evidence="2" key="2">
    <citation type="submission" date="2020-10" db="EMBL/GenBank/DDBJ databases">
        <title>Fervidococcus fontis strain 3639Fd - the first crenarchaeon capable of growth on lipids.</title>
        <authorList>
            <person name="Kochetkova T.V."/>
            <person name="Elcheninov A.G."/>
            <person name="Toschakov S.V."/>
            <person name="Kublanov I.V."/>
        </authorList>
    </citation>
    <scope>NUCLEOTIDE SEQUENCE</scope>
    <source>
        <strain evidence="2">3639Fd</strain>
    </source>
</reference>